<dbReference type="AlphaFoldDB" id="A0A3P6RQV1"/>
<accession>A0A3P6RQV1</accession>
<dbReference type="OrthoDB" id="10547282at2759"/>
<keyword evidence="1" id="KW-0175">Coiled coil</keyword>
<evidence type="ECO:0000256" key="1">
    <source>
        <dbReference type="SAM" id="Coils"/>
    </source>
</evidence>
<evidence type="ECO:0000313" key="2">
    <source>
        <dbReference type="EMBL" id="VDK46121.1"/>
    </source>
</evidence>
<reference evidence="2 3" key="1">
    <citation type="submission" date="2018-11" db="EMBL/GenBank/DDBJ databases">
        <authorList>
            <consortium name="Pathogen Informatics"/>
        </authorList>
    </citation>
    <scope>NUCLEOTIDE SEQUENCE [LARGE SCALE GENOMIC DNA]</scope>
</reference>
<dbReference type="EMBL" id="UYRV01001026">
    <property type="protein sequence ID" value="VDK46121.1"/>
    <property type="molecule type" value="Genomic_DNA"/>
</dbReference>
<gene>
    <name evidence="2" type="ORF">CGOC_LOCUS674</name>
</gene>
<proteinExistence type="predicted"/>
<name>A0A3P6RQV1_CYLGO</name>
<dbReference type="Proteomes" id="UP000271889">
    <property type="component" value="Unassembled WGS sequence"/>
</dbReference>
<keyword evidence="3" id="KW-1185">Reference proteome</keyword>
<evidence type="ECO:0000313" key="3">
    <source>
        <dbReference type="Proteomes" id="UP000271889"/>
    </source>
</evidence>
<protein>
    <submittedName>
        <fullName evidence="2">Uncharacterized protein</fullName>
    </submittedName>
</protein>
<feature type="coiled-coil region" evidence="1">
    <location>
        <begin position="46"/>
        <end position="100"/>
    </location>
</feature>
<sequence length="274" mass="32275">MELIYAIVERVDRIERELKGAPLESGQEIANRTFDKEMEESAVREKRDKAQIMDETAKKIELLEREIRDILREKRDKNVLDKIESRIEHIEMEMSRHASQEKRDKFSLMTVVDKIANRLDRMEGQLRDAPSEKGEKSVVDEMATRVERIERKIEEDIPQEKKFKALLMSVLDGITTRVERIESEMKNGQVDTKDKLQLMGREMADNRQDRIQRDSEEAPVIARPKSVLGEIARRVERIERDIRTVLLKKGDKVLLMGKENKNQQDCAFYHFRVR</sequence>
<organism evidence="2 3">
    <name type="scientific">Cylicostephanus goldi</name>
    <name type="common">Nematode worm</name>
    <dbReference type="NCBI Taxonomy" id="71465"/>
    <lineage>
        <taxon>Eukaryota</taxon>
        <taxon>Metazoa</taxon>
        <taxon>Ecdysozoa</taxon>
        <taxon>Nematoda</taxon>
        <taxon>Chromadorea</taxon>
        <taxon>Rhabditida</taxon>
        <taxon>Rhabditina</taxon>
        <taxon>Rhabditomorpha</taxon>
        <taxon>Strongyloidea</taxon>
        <taxon>Strongylidae</taxon>
        <taxon>Cylicostephanus</taxon>
    </lineage>
</organism>